<evidence type="ECO:0000313" key="1">
    <source>
        <dbReference type="EMBL" id="GMT32366.1"/>
    </source>
</evidence>
<gene>
    <name evidence="1" type="ORF">PFISCL1PPCAC_23663</name>
</gene>
<comment type="caution">
    <text evidence="1">The sequence shown here is derived from an EMBL/GenBank/DDBJ whole genome shotgun (WGS) entry which is preliminary data.</text>
</comment>
<dbReference type="Proteomes" id="UP001432322">
    <property type="component" value="Unassembled WGS sequence"/>
</dbReference>
<sequence length="423" mass="47729">GDEHVKNEILPSLSSIGRLGTPTVFDLMVQMTRLSVEKCELKEGIPPSHMSVWDGTVPPESIYGGQLLRHLTTPADRTGVPGKKLLNWIAEGSTVDIRLACCHKIRSGDFVILRDVLIVKAYSIAREDGTRCGSPVWMLQARDIEVVKDLAEGSEELRKFREVSKRVCEKIIDRIGEIENTEENFGGRTGGTVSIKEKVEEISEERIPEKRKLEEGGSGARSKKIRLSEERTWVDELAERDEIGEESQQPRLVQLESTTPLIDLPQPELLCSTVDFHLTMYAKFLGSLSGEGEIERKVWINWMRTCLSFQTVKAREDQVDCCEGCEGATSLFVYIPIDNPLHEGKSVHLLIDVSNFRVGNVKLSWANWRKKSRNQREKDFKDILQKINVSRITVHRALMMSLRSINVFLVDAGDDCITVSPKL</sequence>
<keyword evidence="2" id="KW-1185">Reference proteome</keyword>
<name>A0AAV5WK59_9BILA</name>
<dbReference type="AlphaFoldDB" id="A0AAV5WK59"/>
<reference evidence="1" key="1">
    <citation type="submission" date="2023-10" db="EMBL/GenBank/DDBJ databases">
        <title>Genome assembly of Pristionchus species.</title>
        <authorList>
            <person name="Yoshida K."/>
            <person name="Sommer R.J."/>
        </authorList>
    </citation>
    <scope>NUCLEOTIDE SEQUENCE</scope>
    <source>
        <strain evidence="1">RS5133</strain>
    </source>
</reference>
<proteinExistence type="predicted"/>
<organism evidence="1 2">
    <name type="scientific">Pristionchus fissidentatus</name>
    <dbReference type="NCBI Taxonomy" id="1538716"/>
    <lineage>
        <taxon>Eukaryota</taxon>
        <taxon>Metazoa</taxon>
        <taxon>Ecdysozoa</taxon>
        <taxon>Nematoda</taxon>
        <taxon>Chromadorea</taxon>
        <taxon>Rhabditida</taxon>
        <taxon>Rhabditina</taxon>
        <taxon>Diplogasteromorpha</taxon>
        <taxon>Diplogasteroidea</taxon>
        <taxon>Neodiplogasteridae</taxon>
        <taxon>Pristionchus</taxon>
    </lineage>
</organism>
<protein>
    <submittedName>
        <fullName evidence="1">Uncharacterized protein</fullName>
    </submittedName>
</protein>
<accession>A0AAV5WK59</accession>
<dbReference type="EMBL" id="BTSY01000006">
    <property type="protein sequence ID" value="GMT32366.1"/>
    <property type="molecule type" value="Genomic_DNA"/>
</dbReference>
<evidence type="ECO:0000313" key="2">
    <source>
        <dbReference type="Proteomes" id="UP001432322"/>
    </source>
</evidence>
<feature type="non-terminal residue" evidence="1">
    <location>
        <position position="1"/>
    </location>
</feature>